<comment type="caution">
    <text evidence="4">The sequence shown here is derived from an EMBL/GenBank/DDBJ whole genome shotgun (WGS) entry which is preliminary data.</text>
</comment>
<dbReference type="PANTHER" id="PTHR30483">
    <property type="entry name" value="LEUCINE-SPECIFIC-BINDING PROTEIN"/>
    <property type="match status" value="1"/>
</dbReference>
<feature type="domain" description="Leucine-binding protein" evidence="3">
    <location>
        <begin position="72"/>
        <end position="409"/>
    </location>
</feature>
<name>A0ABW6V959_MICFU</name>
<evidence type="ECO:0000256" key="1">
    <source>
        <dbReference type="ARBA" id="ARBA00010062"/>
    </source>
</evidence>
<protein>
    <submittedName>
        <fullName evidence="4">ABC transporter substrate-binding protein</fullName>
    </submittedName>
</protein>
<gene>
    <name evidence="4" type="ORF">ACFY05_23540</name>
</gene>
<sequence length="435" mass="46850">MYRQETPKTGGRSRGRRRYQVCWRGHRLRGTTMLLIPLIVLVSACSGGKSQGASTDVLVVVSAPMSTEPWIGTFIERGARLAIEELNAHGGVTTPSGARRVKLAVLDNAGSPAKAAANARKAVDDHAAVLLTDGTGAASVASVTDPAHLPVFICFEGGEALIDPSRWPSLFRMAPANKPMARRLADYIANSHPKVGVISDDSTYGEQGRDALLQAFKIDEVEVVADQKAPARSSDLTTQVLAARQAGADRLVVWASASDVIAAIQAVHALGWKVPIYTGPTGEDPLVRRRLAEHPDWLDQVTFASFRMTSEVGPKPFEQFRANYEAKMGVDLVGVQQDGKQVVQPPDWPMFSYDAVHLIAASLSEGGELGKPLMEALNKVSITGANGDYRGYGPNQHEGVNPSDMYFARFHGFVFEPVADDPLSDTLPSVNQLQD</sequence>
<dbReference type="PANTHER" id="PTHR30483:SF6">
    <property type="entry name" value="PERIPLASMIC BINDING PROTEIN OF ABC TRANSPORTER FOR NATURAL AMINO ACIDS"/>
    <property type="match status" value="1"/>
</dbReference>
<dbReference type="Pfam" id="PF13458">
    <property type="entry name" value="Peripla_BP_6"/>
    <property type="match status" value="1"/>
</dbReference>
<keyword evidence="2" id="KW-0732">Signal</keyword>
<dbReference type="InterPro" id="IPR028081">
    <property type="entry name" value="Leu-bd"/>
</dbReference>
<dbReference type="InterPro" id="IPR028082">
    <property type="entry name" value="Peripla_BP_I"/>
</dbReference>
<evidence type="ECO:0000256" key="2">
    <source>
        <dbReference type="ARBA" id="ARBA00022729"/>
    </source>
</evidence>
<proteinExistence type="inferred from homology"/>
<reference evidence="4 5" key="1">
    <citation type="submission" date="2024-10" db="EMBL/GenBank/DDBJ databases">
        <title>The Natural Products Discovery Center: Release of the First 8490 Sequenced Strains for Exploring Actinobacteria Biosynthetic Diversity.</title>
        <authorList>
            <person name="Kalkreuter E."/>
            <person name="Kautsar S.A."/>
            <person name="Yang D."/>
            <person name="Bader C.D."/>
            <person name="Teijaro C.N."/>
            <person name="Fluegel L."/>
            <person name="Davis C.M."/>
            <person name="Simpson J.R."/>
            <person name="Lauterbach L."/>
            <person name="Steele A.D."/>
            <person name="Gui C."/>
            <person name="Meng S."/>
            <person name="Li G."/>
            <person name="Viehrig K."/>
            <person name="Ye F."/>
            <person name="Su P."/>
            <person name="Kiefer A.F."/>
            <person name="Nichols A."/>
            <person name="Cepeda A.J."/>
            <person name="Yan W."/>
            <person name="Fan B."/>
            <person name="Jiang Y."/>
            <person name="Adhikari A."/>
            <person name="Zheng C.-J."/>
            <person name="Schuster L."/>
            <person name="Cowan T.M."/>
            <person name="Smanski M.J."/>
            <person name="Chevrette M.G."/>
            <person name="De Carvalho L.P.S."/>
            <person name="Shen B."/>
        </authorList>
    </citation>
    <scope>NUCLEOTIDE SEQUENCE [LARGE SCALE GENOMIC DNA]</scope>
    <source>
        <strain evidence="4 5">NPDC001281</strain>
    </source>
</reference>
<dbReference type="InterPro" id="IPR051010">
    <property type="entry name" value="BCAA_transport"/>
</dbReference>
<dbReference type="EMBL" id="JBIAXI010000014">
    <property type="protein sequence ID" value="MFF4775829.1"/>
    <property type="molecule type" value="Genomic_DNA"/>
</dbReference>
<keyword evidence="5" id="KW-1185">Reference proteome</keyword>
<dbReference type="SUPFAM" id="SSF53822">
    <property type="entry name" value="Periplasmic binding protein-like I"/>
    <property type="match status" value="1"/>
</dbReference>
<evidence type="ECO:0000259" key="3">
    <source>
        <dbReference type="Pfam" id="PF13458"/>
    </source>
</evidence>
<dbReference type="Proteomes" id="UP001602119">
    <property type="component" value="Unassembled WGS sequence"/>
</dbReference>
<organism evidence="4 5">
    <name type="scientific">Microtetraspora fusca</name>
    <dbReference type="NCBI Taxonomy" id="1997"/>
    <lineage>
        <taxon>Bacteria</taxon>
        <taxon>Bacillati</taxon>
        <taxon>Actinomycetota</taxon>
        <taxon>Actinomycetes</taxon>
        <taxon>Streptosporangiales</taxon>
        <taxon>Streptosporangiaceae</taxon>
        <taxon>Microtetraspora</taxon>
    </lineage>
</organism>
<evidence type="ECO:0000313" key="4">
    <source>
        <dbReference type="EMBL" id="MFF4775829.1"/>
    </source>
</evidence>
<dbReference type="RefSeq" id="WP_387344071.1">
    <property type="nucleotide sequence ID" value="NZ_JBIAXI010000014.1"/>
</dbReference>
<comment type="similarity">
    <text evidence="1">Belongs to the leucine-binding protein family.</text>
</comment>
<evidence type="ECO:0000313" key="5">
    <source>
        <dbReference type="Proteomes" id="UP001602119"/>
    </source>
</evidence>
<accession>A0ABW6V959</accession>
<dbReference type="Gene3D" id="3.40.50.2300">
    <property type="match status" value="2"/>
</dbReference>